<dbReference type="EMBL" id="JAUHHV010000007">
    <property type="protein sequence ID" value="KAK1419963.1"/>
    <property type="molecule type" value="Genomic_DNA"/>
</dbReference>
<evidence type="ECO:0000256" key="1">
    <source>
        <dbReference type="ARBA" id="ARBA00007879"/>
    </source>
</evidence>
<dbReference type="InterPro" id="IPR037151">
    <property type="entry name" value="AlkB-like_sf"/>
</dbReference>
<dbReference type="PROSITE" id="PS51471">
    <property type="entry name" value="FE2OG_OXY"/>
    <property type="match status" value="1"/>
</dbReference>
<dbReference type="SUPFAM" id="SSF51197">
    <property type="entry name" value="Clavaminate synthase-like"/>
    <property type="match status" value="1"/>
</dbReference>
<feature type="binding site" evidence="6">
    <location>
        <position position="209"/>
    </location>
    <ligand>
        <name>Fe cation</name>
        <dbReference type="ChEBI" id="CHEBI:24875"/>
        <note>catalytic</note>
    </ligand>
</feature>
<dbReference type="AlphaFoldDB" id="A0AAD8KE72"/>
<protein>
    <recommendedName>
        <fullName evidence="7">Fe2OG dioxygenase domain-containing protein</fullName>
    </recommendedName>
</protein>
<dbReference type="InterPro" id="IPR027450">
    <property type="entry name" value="AlkB-like"/>
</dbReference>
<dbReference type="GO" id="GO:0035516">
    <property type="term" value="F:broad specificity oxidative DNA demethylase activity"/>
    <property type="evidence" value="ECO:0007669"/>
    <property type="project" value="TreeGrafter"/>
</dbReference>
<comment type="cofactor">
    <cofactor evidence="6">
        <name>Fe(2+)</name>
        <dbReference type="ChEBI" id="CHEBI:29033"/>
    </cofactor>
    <text evidence="6">Binds 1 Fe(2+) ion per subunit.</text>
</comment>
<organism evidence="8 9">
    <name type="scientific">Tagetes erecta</name>
    <name type="common">African marigold</name>
    <dbReference type="NCBI Taxonomy" id="13708"/>
    <lineage>
        <taxon>Eukaryota</taxon>
        <taxon>Viridiplantae</taxon>
        <taxon>Streptophyta</taxon>
        <taxon>Embryophyta</taxon>
        <taxon>Tracheophyta</taxon>
        <taxon>Spermatophyta</taxon>
        <taxon>Magnoliopsida</taxon>
        <taxon>eudicotyledons</taxon>
        <taxon>Gunneridae</taxon>
        <taxon>Pentapetalae</taxon>
        <taxon>asterids</taxon>
        <taxon>campanulids</taxon>
        <taxon>Asterales</taxon>
        <taxon>Asteraceae</taxon>
        <taxon>Asteroideae</taxon>
        <taxon>Heliantheae alliance</taxon>
        <taxon>Tageteae</taxon>
        <taxon>Tagetes</taxon>
    </lineage>
</organism>
<dbReference type="Pfam" id="PF13532">
    <property type="entry name" value="2OG-FeII_Oxy_2"/>
    <property type="match status" value="1"/>
</dbReference>
<evidence type="ECO:0000256" key="5">
    <source>
        <dbReference type="ARBA" id="ARBA00023004"/>
    </source>
</evidence>
<comment type="similarity">
    <text evidence="1">Belongs to the alkB family.</text>
</comment>
<evidence type="ECO:0000313" key="9">
    <source>
        <dbReference type="Proteomes" id="UP001229421"/>
    </source>
</evidence>
<dbReference type="InterPro" id="IPR004574">
    <property type="entry name" value="Alkb"/>
</dbReference>
<dbReference type="GO" id="GO:0035515">
    <property type="term" value="F:oxidative RNA demethylase activity"/>
    <property type="evidence" value="ECO:0007669"/>
    <property type="project" value="TreeGrafter"/>
</dbReference>
<keyword evidence="3" id="KW-0223">Dioxygenase</keyword>
<keyword evidence="2 6" id="KW-0479">Metal-binding</keyword>
<keyword evidence="4" id="KW-0560">Oxidoreductase</keyword>
<evidence type="ECO:0000256" key="3">
    <source>
        <dbReference type="ARBA" id="ARBA00022964"/>
    </source>
</evidence>
<feature type="binding site" evidence="6">
    <location>
        <position position="267"/>
    </location>
    <ligand>
        <name>Fe cation</name>
        <dbReference type="ChEBI" id="CHEBI:24875"/>
        <note>catalytic</note>
    </ligand>
</feature>
<dbReference type="PANTHER" id="PTHR16557">
    <property type="entry name" value="ALKYLATED DNA REPAIR PROTEIN ALKB-RELATED"/>
    <property type="match status" value="1"/>
</dbReference>
<proteinExistence type="inferred from homology"/>
<sequence>MMKPSSSFYRSIKQIKSLSSSSSSSFGDIVHGSSLAILRHYHPVPAAIIGVPISDIDDDSQPFSIINRYRIPGLWDTWRNKNTSGKILRPGMILLKSYVNILGQTGIVDACEKLGVGPGGFYVPSNRSGHKLQRHITSFGRNWDPVTGYNNRYISDGSEPPAIPHGFINLINSAIEVAQAHMDELPSINPDSCLVSFYSTCDRLDLHQDHDESADSLKKGLPVASVSIGDAVEFWYGDTRDENKLGKVLLESGDILIYGGKSRLIFHGIKRILHGTIPPNLEKAVMIRPGHLNLSLKQF</sequence>
<evidence type="ECO:0000256" key="4">
    <source>
        <dbReference type="ARBA" id="ARBA00023002"/>
    </source>
</evidence>
<evidence type="ECO:0000313" key="8">
    <source>
        <dbReference type="EMBL" id="KAK1419963.1"/>
    </source>
</evidence>
<reference evidence="8" key="1">
    <citation type="journal article" date="2023" name="bioRxiv">
        <title>Improved chromosome-level genome assembly for marigold (Tagetes erecta).</title>
        <authorList>
            <person name="Jiang F."/>
            <person name="Yuan L."/>
            <person name="Wang S."/>
            <person name="Wang H."/>
            <person name="Xu D."/>
            <person name="Wang A."/>
            <person name="Fan W."/>
        </authorList>
    </citation>
    <scope>NUCLEOTIDE SEQUENCE</scope>
    <source>
        <strain evidence="8">WSJ</strain>
        <tissue evidence="8">Leaf</tissue>
    </source>
</reference>
<dbReference type="GO" id="GO:0005737">
    <property type="term" value="C:cytoplasm"/>
    <property type="evidence" value="ECO:0007669"/>
    <property type="project" value="TreeGrafter"/>
</dbReference>
<keyword evidence="9" id="KW-1185">Reference proteome</keyword>
<dbReference type="Proteomes" id="UP001229421">
    <property type="component" value="Unassembled WGS sequence"/>
</dbReference>
<dbReference type="GO" id="GO:0035513">
    <property type="term" value="P:oxidative RNA demethylation"/>
    <property type="evidence" value="ECO:0007669"/>
    <property type="project" value="TreeGrafter"/>
</dbReference>
<accession>A0AAD8KE72</accession>
<feature type="binding site" evidence="6">
    <location>
        <position position="207"/>
    </location>
    <ligand>
        <name>Fe cation</name>
        <dbReference type="ChEBI" id="CHEBI:24875"/>
        <note>catalytic</note>
    </ligand>
</feature>
<dbReference type="InterPro" id="IPR005123">
    <property type="entry name" value="Oxoglu/Fe-dep_dioxygenase_dom"/>
</dbReference>
<dbReference type="GO" id="GO:0008198">
    <property type="term" value="F:ferrous iron binding"/>
    <property type="evidence" value="ECO:0007669"/>
    <property type="project" value="TreeGrafter"/>
</dbReference>
<feature type="domain" description="Fe2OG dioxygenase" evidence="7">
    <location>
        <begin position="189"/>
        <end position="299"/>
    </location>
</feature>
<dbReference type="PANTHER" id="PTHR16557:SF10">
    <property type="entry name" value="2-OXOGLUTARATE-DEPENDENT DIOXYGENASE FAMILY PROTEIN"/>
    <property type="match status" value="1"/>
</dbReference>
<evidence type="ECO:0000256" key="2">
    <source>
        <dbReference type="ARBA" id="ARBA00022723"/>
    </source>
</evidence>
<name>A0AAD8KE72_TARER</name>
<gene>
    <name evidence="8" type="ORF">QVD17_29428</name>
</gene>
<dbReference type="Gene3D" id="2.60.120.590">
    <property type="entry name" value="Alpha-ketoglutarate-dependent dioxygenase AlkB-like"/>
    <property type="match status" value="1"/>
</dbReference>
<evidence type="ECO:0000256" key="6">
    <source>
        <dbReference type="PIRSR" id="PIRSR604574-2"/>
    </source>
</evidence>
<comment type="caution">
    <text evidence="8">The sequence shown here is derived from an EMBL/GenBank/DDBJ whole genome shotgun (WGS) entry which is preliminary data.</text>
</comment>
<evidence type="ECO:0000259" key="7">
    <source>
        <dbReference type="PROSITE" id="PS51471"/>
    </source>
</evidence>
<keyword evidence="5 6" id="KW-0408">Iron</keyword>